<dbReference type="GO" id="GO:0030163">
    <property type="term" value="P:protein catabolic process"/>
    <property type="evidence" value="ECO:0007669"/>
    <property type="project" value="UniProtKB-UniRule"/>
</dbReference>
<reference evidence="18 19" key="1">
    <citation type="journal article" date="2015" name="Nature">
        <title>rRNA introns, odd ribosomes, and small enigmatic genomes across a large radiation of phyla.</title>
        <authorList>
            <person name="Brown C.T."/>
            <person name="Hug L.A."/>
            <person name="Thomas B.C."/>
            <person name="Sharon I."/>
            <person name="Castelle C.J."/>
            <person name="Singh A."/>
            <person name="Wilkins M.J."/>
            <person name="Williams K.H."/>
            <person name="Banfield J.F."/>
        </authorList>
    </citation>
    <scope>NUCLEOTIDE SEQUENCE [LARGE SCALE GENOMIC DNA]</scope>
</reference>
<dbReference type="GO" id="GO:0051301">
    <property type="term" value="P:cell division"/>
    <property type="evidence" value="ECO:0007669"/>
    <property type="project" value="UniProtKB-KW"/>
</dbReference>
<proteinExistence type="inferred from homology"/>
<dbReference type="Pfam" id="PF01434">
    <property type="entry name" value="Peptidase_M41"/>
    <property type="match status" value="1"/>
</dbReference>
<dbReference type="InterPro" id="IPR003959">
    <property type="entry name" value="ATPase_AAA_core"/>
</dbReference>
<feature type="binding site" evidence="15">
    <location>
        <position position="422"/>
    </location>
    <ligand>
        <name>Zn(2+)</name>
        <dbReference type="ChEBI" id="CHEBI:29105"/>
        <note>catalytic</note>
    </ligand>
</feature>
<dbReference type="FunFam" id="1.10.8.60:FF:000001">
    <property type="entry name" value="ATP-dependent zinc metalloprotease FtsH"/>
    <property type="match status" value="1"/>
</dbReference>
<dbReference type="InterPro" id="IPR003593">
    <property type="entry name" value="AAA+_ATPase"/>
</dbReference>
<dbReference type="Gene3D" id="1.20.58.760">
    <property type="entry name" value="Peptidase M41"/>
    <property type="match status" value="1"/>
</dbReference>
<dbReference type="PROSITE" id="PS00674">
    <property type="entry name" value="AAA"/>
    <property type="match status" value="1"/>
</dbReference>
<dbReference type="SUPFAM" id="SSF140990">
    <property type="entry name" value="FtsH protease domain-like"/>
    <property type="match status" value="1"/>
</dbReference>
<dbReference type="GO" id="GO:0016887">
    <property type="term" value="F:ATP hydrolysis activity"/>
    <property type="evidence" value="ECO:0007669"/>
    <property type="project" value="UniProtKB-UniRule"/>
</dbReference>
<keyword evidence="10 15" id="KW-0067">ATP-binding</keyword>
<comment type="cofactor">
    <cofactor evidence="15">
        <name>Zn(2+)</name>
        <dbReference type="ChEBI" id="CHEBI:29105"/>
    </cofactor>
    <text evidence="15">Binds 1 zinc ion per subunit.</text>
</comment>
<evidence type="ECO:0000256" key="12">
    <source>
        <dbReference type="ARBA" id="ARBA00023049"/>
    </source>
</evidence>
<evidence type="ECO:0000259" key="17">
    <source>
        <dbReference type="SMART" id="SM00382"/>
    </source>
</evidence>
<evidence type="ECO:0000256" key="13">
    <source>
        <dbReference type="ARBA" id="ARBA00023136"/>
    </source>
</evidence>
<feature type="active site" evidence="15">
    <location>
        <position position="419"/>
    </location>
</feature>
<sequence length="594" mass="65307">MRASCTRNIFYIIVAVIIALIVWSLFAQTGTKPDQVNISQVTDAVKNNEVSKIVVSNDKLTVDLKSGKTWQTYKESGVGINQYGITPDKVAIDIQNSSSNSIWPTIIGYLLPFLLIGGFIFFMLRQAQGGNMKAMNFGQSRARLFQPGAKKTTFADVAGLEEPKQELYEIVEFLKSPGKFQNLGAEIPKGVLLVGPPGTGKTLLARAVAGEAGVPFFSISASEFVEMFVGVGAARVRDLFQKAKRNAPAILFIDELDAIGRQRGGGMGSGSHDEREQTLNQILVEMDGFETDTRVIVMAATNRPDVLDPALLRPGRFDRRVVIDIPDLKEREEILKIHGRNKPLAKDVDLERIARSTAGLSGADLRNVMNEAAILTARANAKSINQNQLNMAIEKVILGPERKSHLMSVKEKEISAYHEAGHAIIGKLLPNTDEIHKISIVSRGSALGYTWSLPTEDRKLYSKAKFEDEIAQLLGGFVSEKIIFNEVTTGAQNDLKRATKIAKDMVTVYGMSDLLGPVVLKDKEDVGYLRELGEQKNYSESKATQIDAEVSRIISDAQKKATRVLSGKKSLLKKIALKLIKEETIEGVDFDKLF</sequence>
<comment type="function">
    <text evidence="15">Acts as a processive, ATP-dependent zinc metallopeptidase for both cytoplasmic and membrane proteins. Plays a role in the quality control of integral membrane proteins.</text>
</comment>
<keyword evidence="7 15" id="KW-0547">Nucleotide-binding</keyword>
<comment type="subcellular location">
    <subcellularLocation>
        <location evidence="15">Cell membrane</location>
        <topology evidence="15">Multi-pass membrane protein</topology>
        <orientation evidence="15">Cytoplasmic side</orientation>
    </subcellularLocation>
    <subcellularLocation>
        <location evidence="1">Membrane</location>
    </subcellularLocation>
</comment>
<dbReference type="GO" id="GO:0008270">
    <property type="term" value="F:zinc ion binding"/>
    <property type="evidence" value="ECO:0007669"/>
    <property type="project" value="UniProtKB-UniRule"/>
</dbReference>
<dbReference type="InterPro" id="IPR000642">
    <property type="entry name" value="Peptidase_M41"/>
</dbReference>
<dbReference type="Pfam" id="PF17862">
    <property type="entry name" value="AAA_lid_3"/>
    <property type="match status" value="1"/>
</dbReference>
<dbReference type="InterPro" id="IPR005936">
    <property type="entry name" value="FtsH"/>
</dbReference>
<organism evidence="18 19">
    <name type="scientific">Berkelbacteria bacterium GW2011_GWE1_39_12</name>
    <dbReference type="NCBI Taxonomy" id="1618337"/>
    <lineage>
        <taxon>Bacteria</taxon>
        <taxon>Candidatus Berkelbacteria</taxon>
    </lineage>
</organism>
<evidence type="ECO:0000313" key="19">
    <source>
        <dbReference type="Proteomes" id="UP000035648"/>
    </source>
</evidence>
<name>A0A0G4B468_9BACT</name>
<comment type="subunit">
    <text evidence="15">Homohexamer.</text>
</comment>
<dbReference type="AlphaFoldDB" id="A0A0G4B468"/>
<dbReference type="InterPro" id="IPR003960">
    <property type="entry name" value="ATPase_AAA_CS"/>
</dbReference>
<evidence type="ECO:0000256" key="14">
    <source>
        <dbReference type="ARBA" id="ARBA00061570"/>
    </source>
</evidence>
<evidence type="ECO:0000256" key="9">
    <source>
        <dbReference type="ARBA" id="ARBA00022833"/>
    </source>
</evidence>
<dbReference type="Gene3D" id="1.10.8.60">
    <property type="match status" value="1"/>
</dbReference>
<dbReference type="InterPro" id="IPR011546">
    <property type="entry name" value="Pept_M41_FtsH_extracell"/>
</dbReference>
<keyword evidence="9 15" id="KW-0862">Zinc</keyword>
<evidence type="ECO:0000256" key="5">
    <source>
        <dbReference type="ARBA" id="ARBA00022692"/>
    </source>
</evidence>
<keyword evidence="5 15" id="KW-0812">Transmembrane</keyword>
<comment type="similarity">
    <text evidence="16">Belongs to the AAA ATPase family.</text>
</comment>
<accession>A0A0G4B468</accession>
<feature type="domain" description="AAA+ ATPase" evidence="17">
    <location>
        <begin position="187"/>
        <end position="327"/>
    </location>
</feature>
<keyword evidence="11 15" id="KW-1133">Transmembrane helix</keyword>
<evidence type="ECO:0000256" key="7">
    <source>
        <dbReference type="ARBA" id="ARBA00022741"/>
    </source>
</evidence>
<dbReference type="FunFam" id="1.20.58.760:FF:000001">
    <property type="entry name" value="ATP-dependent zinc metalloprotease FtsH"/>
    <property type="match status" value="1"/>
</dbReference>
<dbReference type="PATRIC" id="fig|1618337.4.peg.593"/>
<keyword evidence="12 15" id="KW-0482">Metalloprotease</keyword>
<evidence type="ECO:0000256" key="15">
    <source>
        <dbReference type="HAMAP-Rule" id="MF_01458"/>
    </source>
</evidence>
<keyword evidence="13 15" id="KW-0472">Membrane</keyword>
<keyword evidence="8 15" id="KW-0378">Hydrolase</keyword>
<dbReference type="GO" id="GO:0005524">
    <property type="term" value="F:ATP binding"/>
    <property type="evidence" value="ECO:0007669"/>
    <property type="project" value="UniProtKB-UniRule"/>
</dbReference>
<protein>
    <recommendedName>
        <fullName evidence="15">ATP-dependent zinc metalloprotease FtsH</fullName>
        <ecNumber evidence="15">3.4.24.-</ecNumber>
    </recommendedName>
</protein>
<dbReference type="GO" id="GO:0005886">
    <property type="term" value="C:plasma membrane"/>
    <property type="evidence" value="ECO:0007669"/>
    <property type="project" value="UniProtKB-SubCell"/>
</dbReference>
<dbReference type="CDD" id="cd19501">
    <property type="entry name" value="RecA-like_FtsH"/>
    <property type="match status" value="1"/>
</dbReference>
<keyword evidence="4 15" id="KW-0645">Protease</keyword>
<gene>
    <name evidence="15" type="primary">ftsH</name>
    <name evidence="18" type="ORF">UT28_C0001G0589</name>
</gene>
<keyword evidence="3 15" id="KW-1003">Cell membrane</keyword>
<keyword evidence="6 15" id="KW-0479">Metal-binding</keyword>
<dbReference type="Gene3D" id="3.40.50.300">
    <property type="entry name" value="P-loop containing nucleotide triphosphate hydrolases"/>
    <property type="match status" value="1"/>
</dbReference>
<dbReference type="EMBL" id="CP011213">
    <property type="protein sequence ID" value="AKM82390.1"/>
    <property type="molecule type" value="Genomic_DNA"/>
</dbReference>
<evidence type="ECO:0000256" key="11">
    <source>
        <dbReference type="ARBA" id="ARBA00022989"/>
    </source>
</evidence>
<dbReference type="Proteomes" id="UP000035648">
    <property type="component" value="Chromosome"/>
</dbReference>
<dbReference type="EC" id="3.4.24.-" evidence="15"/>
<dbReference type="GO" id="GO:0006508">
    <property type="term" value="P:proteolysis"/>
    <property type="evidence" value="ECO:0007669"/>
    <property type="project" value="UniProtKB-KW"/>
</dbReference>
<evidence type="ECO:0000256" key="8">
    <source>
        <dbReference type="ARBA" id="ARBA00022801"/>
    </source>
</evidence>
<dbReference type="Pfam" id="PF00004">
    <property type="entry name" value="AAA"/>
    <property type="match status" value="1"/>
</dbReference>
<evidence type="ECO:0000256" key="6">
    <source>
        <dbReference type="ARBA" id="ARBA00022723"/>
    </source>
</evidence>
<feature type="transmembrane region" description="Helical" evidence="15">
    <location>
        <begin position="9"/>
        <end position="26"/>
    </location>
</feature>
<evidence type="ECO:0000256" key="1">
    <source>
        <dbReference type="ARBA" id="ARBA00004370"/>
    </source>
</evidence>
<evidence type="ECO:0000256" key="2">
    <source>
        <dbReference type="ARBA" id="ARBA00010044"/>
    </source>
</evidence>
<evidence type="ECO:0000313" key="18">
    <source>
        <dbReference type="EMBL" id="AKM82390.1"/>
    </source>
</evidence>
<feature type="transmembrane region" description="Helical" evidence="15">
    <location>
        <begin position="106"/>
        <end position="124"/>
    </location>
</feature>
<dbReference type="InterPro" id="IPR027417">
    <property type="entry name" value="P-loop_NTPase"/>
</dbReference>
<dbReference type="GO" id="GO:0004176">
    <property type="term" value="F:ATP-dependent peptidase activity"/>
    <property type="evidence" value="ECO:0007669"/>
    <property type="project" value="InterPro"/>
</dbReference>
<comment type="similarity">
    <text evidence="14 15">In the central section; belongs to the AAA ATPase family.</text>
</comment>
<dbReference type="InterPro" id="IPR037219">
    <property type="entry name" value="Peptidase_M41-like"/>
</dbReference>
<dbReference type="SUPFAM" id="SSF52540">
    <property type="entry name" value="P-loop containing nucleoside triphosphate hydrolases"/>
    <property type="match status" value="1"/>
</dbReference>
<feature type="binding site" evidence="15">
    <location>
        <position position="418"/>
    </location>
    <ligand>
        <name>Zn(2+)</name>
        <dbReference type="ChEBI" id="CHEBI:29105"/>
        <note>catalytic</note>
    </ligand>
</feature>
<dbReference type="KEGG" id="bbgw:UT28_C0001G0589"/>
<feature type="binding site" evidence="15">
    <location>
        <position position="494"/>
    </location>
    <ligand>
        <name>Zn(2+)</name>
        <dbReference type="ChEBI" id="CHEBI:29105"/>
        <note>catalytic</note>
    </ligand>
</feature>
<dbReference type="GO" id="GO:0004222">
    <property type="term" value="F:metalloendopeptidase activity"/>
    <property type="evidence" value="ECO:0007669"/>
    <property type="project" value="InterPro"/>
</dbReference>
<keyword evidence="18" id="KW-0131">Cell cycle</keyword>
<evidence type="ECO:0000256" key="10">
    <source>
        <dbReference type="ARBA" id="ARBA00022840"/>
    </source>
</evidence>
<dbReference type="PANTHER" id="PTHR23076:SF97">
    <property type="entry name" value="ATP-DEPENDENT ZINC METALLOPROTEASE YME1L1"/>
    <property type="match status" value="1"/>
</dbReference>
<dbReference type="NCBIfam" id="TIGR01241">
    <property type="entry name" value="FtsH_fam"/>
    <property type="match status" value="1"/>
</dbReference>
<dbReference type="PANTHER" id="PTHR23076">
    <property type="entry name" value="METALLOPROTEASE M41 FTSH"/>
    <property type="match status" value="1"/>
</dbReference>
<dbReference type="SMART" id="SM00382">
    <property type="entry name" value="AAA"/>
    <property type="match status" value="1"/>
</dbReference>
<comment type="similarity">
    <text evidence="2 15">In the C-terminal section; belongs to the peptidase M41 family.</text>
</comment>
<dbReference type="Pfam" id="PF06480">
    <property type="entry name" value="FtsH_ext"/>
    <property type="match status" value="1"/>
</dbReference>
<dbReference type="HAMAP" id="MF_01458">
    <property type="entry name" value="FtsH"/>
    <property type="match status" value="1"/>
</dbReference>
<dbReference type="STRING" id="1618337.UT28_C0001G0589"/>
<evidence type="ECO:0000256" key="16">
    <source>
        <dbReference type="RuleBase" id="RU003651"/>
    </source>
</evidence>
<evidence type="ECO:0000256" key="4">
    <source>
        <dbReference type="ARBA" id="ARBA00022670"/>
    </source>
</evidence>
<feature type="binding site" evidence="15">
    <location>
        <begin position="195"/>
        <end position="202"/>
    </location>
    <ligand>
        <name>ATP</name>
        <dbReference type="ChEBI" id="CHEBI:30616"/>
    </ligand>
</feature>
<dbReference type="InterPro" id="IPR041569">
    <property type="entry name" value="AAA_lid_3"/>
</dbReference>
<evidence type="ECO:0000256" key="3">
    <source>
        <dbReference type="ARBA" id="ARBA00022475"/>
    </source>
</evidence>
<dbReference type="FunFam" id="3.40.50.300:FF:000001">
    <property type="entry name" value="ATP-dependent zinc metalloprotease FtsH"/>
    <property type="match status" value="1"/>
</dbReference>
<keyword evidence="18" id="KW-0132">Cell division</keyword>